<protein>
    <submittedName>
        <fullName evidence="1">Uncharacterized protein</fullName>
    </submittedName>
</protein>
<name>A0A5D0CPY4_9BACL</name>
<evidence type="ECO:0000313" key="1">
    <source>
        <dbReference type="EMBL" id="TYA10797.1"/>
    </source>
</evidence>
<keyword evidence="2" id="KW-1185">Reference proteome</keyword>
<reference evidence="1 2" key="1">
    <citation type="submission" date="2019-08" db="EMBL/GenBank/DDBJ databases">
        <title>Genome sequencing of Paenibacillus faecis DSM 23593(T).</title>
        <authorList>
            <person name="Kook J.-K."/>
            <person name="Park S.-N."/>
            <person name="Lim Y.K."/>
        </authorList>
    </citation>
    <scope>NUCLEOTIDE SEQUENCE [LARGE SCALE GENOMIC DNA]</scope>
    <source>
        <strain evidence="1 2">DSM 23593</strain>
    </source>
</reference>
<evidence type="ECO:0000313" key="2">
    <source>
        <dbReference type="Proteomes" id="UP000325218"/>
    </source>
</evidence>
<accession>A0A5D0CPY4</accession>
<organism evidence="1 2">
    <name type="scientific">Paenibacillus faecis</name>
    <dbReference type="NCBI Taxonomy" id="862114"/>
    <lineage>
        <taxon>Bacteria</taxon>
        <taxon>Bacillati</taxon>
        <taxon>Bacillota</taxon>
        <taxon>Bacilli</taxon>
        <taxon>Bacillales</taxon>
        <taxon>Paenibacillaceae</taxon>
        <taxon>Paenibacillus</taxon>
    </lineage>
</organism>
<comment type="caution">
    <text evidence="1">The sequence shown here is derived from an EMBL/GenBank/DDBJ whole genome shotgun (WGS) entry which is preliminary data.</text>
</comment>
<dbReference type="EMBL" id="VSDO01000005">
    <property type="protein sequence ID" value="TYA10797.1"/>
    <property type="molecule type" value="Genomic_DNA"/>
</dbReference>
<sequence>MSNLALWREIAVFWGLILEKVGPKPDFGTPINEIRPFLAVIFAENANRGEITAQKAVIRRAAGEARSCGYQTQFVTPPLKSANKSH</sequence>
<proteinExistence type="predicted"/>
<gene>
    <name evidence="1" type="ORF">FRY98_23770</name>
</gene>
<dbReference type="RefSeq" id="WP_148456804.1">
    <property type="nucleotide sequence ID" value="NZ_VSDO01000005.1"/>
</dbReference>
<dbReference type="Proteomes" id="UP000325218">
    <property type="component" value="Unassembled WGS sequence"/>
</dbReference>
<dbReference type="AlphaFoldDB" id="A0A5D0CPY4"/>